<proteinExistence type="predicted"/>
<evidence type="ECO:0000256" key="1">
    <source>
        <dbReference type="ARBA" id="ARBA00004651"/>
    </source>
</evidence>
<organism evidence="8 9">
    <name type="scientific">Finegoldia magna</name>
    <name type="common">Peptostreptococcus magnus</name>
    <dbReference type="NCBI Taxonomy" id="1260"/>
    <lineage>
        <taxon>Bacteria</taxon>
        <taxon>Bacillati</taxon>
        <taxon>Bacillota</taxon>
        <taxon>Tissierellia</taxon>
        <taxon>Tissierellales</taxon>
        <taxon>Peptoniphilaceae</taxon>
        <taxon>Finegoldia</taxon>
    </lineage>
</organism>
<keyword evidence="3" id="KW-0812">Transmembrane</keyword>
<dbReference type="EMBL" id="NDYI01000013">
    <property type="protein sequence ID" value="OXZ38147.1"/>
    <property type="molecule type" value="Genomic_DNA"/>
</dbReference>
<dbReference type="Pfam" id="PF00664">
    <property type="entry name" value="ABC_membrane"/>
    <property type="match status" value="1"/>
</dbReference>
<dbReference type="InterPro" id="IPR011527">
    <property type="entry name" value="ABC1_TM_dom"/>
</dbReference>
<dbReference type="PANTHER" id="PTHR24221:SF397">
    <property type="entry name" value="ABC TRANSPORTER, ATP-BINDING TRANSMEMBRANE PROTEIN"/>
    <property type="match status" value="1"/>
</dbReference>
<dbReference type="InterPro" id="IPR017871">
    <property type="entry name" value="ABC_transporter-like_CS"/>
</dbReference>
<dbReference type="GO" id="GO:0005886">
    <property type="term" value="C:plasma membrane"/>
    <property type="evidence" value="ECO:0007669"/>
    <property type="project" value="UniProtKB-SubCell"/>
</dbReference>
<dbReference type="RefSeq" id="WP_060790686.1">
    <property type="nucleotide sequence ID" value="NZ_JAHAID010000015.1"/>
</dbReference>
<dbReference type="GO" id="GO:0005524">
    <property type="term" value="F:ATP binding"/>
    <property type="evidence" value="ECO:0007669"/>
    <property type="project" value="UniProtKB-KW"/>
</dbReference>
<dbReference type="InterPro" id="IPR036640">
    <property type="entry name" value="ABC1_TM_sf"/>
</dbReference>
<evidence type="ECO:0000256" key="5">
    <source>
        <dbReference type="ARBA" id="ARBA00022840"/>
    </source>
</evidence>
<dbReference type="SMART" id="SM00382">
    <property type="entry name" value="AAA"/>
    <property type="match status" value="1"/>
</dbReference>
<dbReference type="GO" id="GO:0034040">
    <property type="term" value="F:ATPase-coupled lipid transmembrane transporter activity"/>
    <property type="evidence" value="ECO:0007669"/>
    <property type="project" value="TreeGrafter"/>
</dbReference>
<dbReference type="Gene3D" id="1.20.1560.10">
    <property type="entry name" value="ABC transporter type 1, transmembrane domain"/>
    <property type="match status" value="1"/>
</dbReference>
<evidence type="ECO:0000256" key="2">
    <source>
        <dbReference type="ARBA" id="ARBA00022448"/>
    </source>
</evidence>
<dbReference type="PROSITE" id="PS50929">
    <property type="entry name" value="ABC_TM1F"/>
    <property type="match status" value="1"/>
</dbReference>
<protein>
    <submittedName>
        <fullName evidence="8">Uncharacterized protein</fullName>
    </submittedName>
</protein>
<keyword evidence="6" id="KW-1133">Transmembrane helix</keyword>
<dbReference type="Gene3D" id="3.40.50.300">
    <property type="entry name" value="P-loop containing nucleotide triphosphate hydrolases"/>
    <property type="match status" value="1"/>
</dbReference>
<reference evidence="9" key="1">
    <citation type="submission" date="2017-04" db="EMBL/GenBank/DDBJ databases">
        <title>Finegoldia magna isolated from orthopedic joint implant-associated infections.</title>
        <authorList>
            <person name="Bjorklund S."/>
            <person name="Bruggemann H."/>
            <person name="Jensen A."/>
            <person name="Hellmark B."/>
            <person name="Soderquist B."/>
        </authorList>
    </citation>
    <scope>NUCLEOTIDE SEQUENCE [LARGE SCALE GENOMIC DNA]</scope>
    <source>
        <strain evidence="9">08T492</strain>
    </source>
</reference>
<evidence type="ECO:0000313" key="9">
    <source>
        <dbReference type="Proteomes" id="UP000215361"/>
    </source>
</evidence>
<dbReference type="AlphaFoldDB" id="A0A133MWI5"/>
<dbReference type="GO" id="GO:0140359">
    <property type="term" value="F:ABC-type transporter activity"/>
    <property type="evidence" value="ECO:0007669"/>
    <property type="project" value="InterPro"/>
</dbReference>
<dbReference type="PANTHER" id="PTHR24221">
    <property type="entry name" value="ATP-BINDING CASSETTE SUB-FAMILY B"/>
    <property type="match status" value="1"/>
</dbReference>
<dbReference type="InterPro" id="IPR027417">
    <property type="entry name" value="P-loop_NTPase"/>
</dbReference>
<dbReference type="Pfam" id="PF00005">
    <property type="entry name" value="ABC_tran"/>
    <property type="match status" value="1"/>
</dbReference>
<keyword evidence="4" id="KW-0547">Nucleotide-binding</keyword>
<evidence type="ECO:0000256" key="4">
    <source>
        <dbReference type="ARBA" id="ARBA00022741"/>
    </source>
</evidence>
<dbReference type="FunFam" id="3.40.50.300:FF:000287">
    <property type="entry name" value="Multidrug ABC transporter ATP-binding protein"/>
    <property type="match status" value="1"/>
</dbReference>
<keyword evidence="7" id="KW-0472">Membrane</keyword>
<dbReference type="Proteomes" id="UP000215361">
    <property type="component" value="Unassembled WGS sequence"/>
</dbReference>
<comment type="caution">
    <text evidence="8">The sequence shown here is derived from an EMBL/GenBank/DDBJ whole genome shotgun (WGS) entry which is preliminary data.</text>
</comment>
<name>A0A133MWI5_FINMA</name>
<evidence type="ECO:0000256" key="6">
    <source>
        <dbReference type="ARBA" id="ARBA00022989"/>
    </source>
</evidence>
<dbReference type="PROSITE" id="PS50893">
    <property type="entry name" value="ABC_TRANSPORTER_2"/>
    <property type="match status" value="1"/>
</dbReference>
<evidence type="ECO:0000313" key="8">
    <source>
        <dbReference type="EMBL" id="OXZ38147.1"/>
    </source>
</evidence>
<gene>
    <name evidence="8" type="ORF">B9N56_04710</name>
</gene>
<evidence type="ECO:0000256" key="3">
    <source>
        <dbReference type="ARBA" id="ARBA00022692"/>
    </source>
</evidence>
<comment type="subcellular location">
    <subcellularLocation>
        <location evidence="1">Cell membrane</location>
        <topology evidence="1">Multi-pass membrane protein</topology>
    </subcellularLocation>
</comment>
<dbReference type="GO" id="GO:0016887">
    <property type="term" value="F:ATP hydrolysis activity"/>
    <property type="evidence" value="ECO:0007669"/>
    <property type="project" value="InterPro"/>
</dbReference>
<dbReference type="PROSITE" id="PS00211">
    <property type="entry name" value="ABC_TRANSPORTER_1"/>
    <property type="match status" value="1"/>
</dbReference>
<accession>A0A133MWI5</accession>
<dbReference type="InterPro" id="IPR003593">
    <property type="entry name" value="AAA+_ATPase"/>
</dbReference>
<dbReference type="InterPro" id="IPR039421">
    <property type="entry name" value="Type_1_exporter"/>
</dbReference>
<dbReference type="SUPFAM" id="SSF52540">
    <property type="entry name" value="P-loop containing nucleoside triphosphate hydrolases"/>
    <property type="match status" value="1"/>
</dbReference>
<evidence type="ECO:0000256" key="7">
    <source>
        <dbReference type="ARBA" id="ARBA00023136"/>
    </source>
</evidence>
<keyword evidence="5" id="KW-0067">ATP-binding</keyword>
<sequence>MIKAYKLFFKFAGTRQFLWWKSICLELLKCIFIMANYALLLYSIKLLLDSAIDIKISILIFIALLILMIGQILLSIKSRDVQTEAVYSMCEDKRISIANKMRFMPMGYFSSHTLANLTGITTETMNELESMSLAVVSTTLVGIINSIVLSMVISIFSYKISIIYLLGIGFFLLINNKLLNLSKELAPGRVKNQMEFADSVLEFIRGMEVIRSYNLFSSSKSDISQSIKRLHIASLRIERMRVPYISLQKMVLRIMSMLAGLVSVYLYFHSDIGLIACLVLIIISFQIYSQLEDASSMFFMLPIMVTDIEKIMSIDQLPSIKSGNIKVAPINYDIRFKNVDFSYGDEKVLKNINLFAKQGSTTAIVGPSGSGKTTLANLVNRFWDVDRGEITLGDVNIKDYDLENLMSQISMVFQRVYLFRDTIEANIKFGNPEAEIQDIKEAAINAKCDHFISKLEDGYNTIIGEGGADLSGGERQRISIARAILKNAPIIILDEATANIDPENERDINTAIKNLTQDKTVIVIAHRLKTVKEADQIVVLNRGEIEQIGKHSELIQEEGLYKNFVRNIEKAKNWKI</sequence>
<dbReference type="SUPFAM" id="SSF90123">
    <property type="entry name" value="ABC transporter transmembrane region"/>
    <property type="match status" value="1"/>
</dbReference>
<dbReference type="InterPro" id="IPR003439">
    <property type="entry name" value="ABC_transporter-like_ATP-bd"/>
</dbReference>
<keyword evidence="2" id="KW-0813">Transport</keyword>